<feature type="transmembrane region" description="Helical" evidence="1">
    <location>
        <begin position="103"/>
        <end position="124"/>
    </location>
</feature>
<proteinExistence type="predicted"/>
<reference evidence="2" key="1">
    <citation type="submission" date="2020-11" db="EMBL/GenBank/DDBJ databases">
        <authorList>
            <consortium name="DOE Joint Genome Institute"/>
            <person name="Ahrendt S."/>
            <person name="Riley R."/>
            <person name="Andreopoulos W."/>
            <person name="Labutti K."/>
            <person name="Pangilinan J."/>
            <person name="Ruiz-Duenas F.J."/>
            <person name="Barrasa J.M."/>
            <person name="Sanchez-Garcia M."/>
            <person name="Camarero S."/>
            <person name="Miyauchi S."/>
            <person name="Serrano A."/>
            <person name="Linde D."/>
            <person name="Babiker R."/>
            <person name="Drula E."/>
            <person name="Ayuso-Fernandez I."/>
            <person name="Pacheco R."/>
            <person name="Padilla G."/>
            <person name="Ferreira P."/>
            <person name="Barriuso J."/>
            <person name="Kellner H."/>
            <person name="Castanera R."/>
            <person name="Alfaro M."/>
            <person name="Ramirez L."/>
            <person name="Pisabarro A.G."/>
            <person name="Kuo A."/>
            <person name="Tritt A."/>
            <person name="Lipzen A."/>
            <person name="He G."/>
            <person name="Yan M."/>
            <person name="Ng V."/>
            <person name="Cullen D."/>
            <person name="Martin F."/>
            <person name="Rosso M.-N."/>
            <person name="Henrissat B."/>
            <person name="Hibbett D."/>
            <person name="Martinez A.T."/>
            <person name="Grigoriev I.V."/>
        </authorList>
    </citation>
    <scope>NUCLEOTIDE SEQUENCE</scope>
    <source>
        <strain evidence="2">MF-IS2</strain>
    </source>
</reference>
<evidence type="ECO:0000313" key="3">
    <source>
        <dbReference type="Proteomes" id="UP000807342"/>
    </source>
</evidence>
<keyword evidence="1" id="KW-0812">Transmembrane</keyword>
<name>A0A9P6BZ53_9AGAR</name>
<keyword evidence="1" id="KW-0472">Membrane</keyword>
<protein>
    <submittedName>
        <fullName evidence="2">Uncharacterized protein</fullName>
    </submittedName>
</protein>
<accession>A0A9P6BZ53</accession>
<evidence type="ECO:0000256" key="1">
    <source>
        <dbReference type="SAM" id="Phobius"/>
    </source>
</evidence>
<feature type="transmembrane region" description="Helical" evidence="1">
    <location>
        <begin position="73"/>
        <end position="96"/>
    </location>
</feature>
<feature type="non-terminal residue" evidence="2">
    <location>
        <position position="1"/>
    </location>
</feature>
<dbReference type="EMBL" id="MU151276">
    <property type="protein sequence ID" value="KAF9445866.1"/>
    <property type="molecule type" value="Genomic_DNA"/>
</dbReference>
<dbReference type="OrthoDB" id="3267806at2759"/>
<keyword evidence="1" id="KW-1133">Transmembrane helix</keyword>
<organism evidence="2 3">
    <name type="scientific">Macrolepiota fuliginosa MF-IS2</name>
    <dbReference type="NCBI Taxonomy" id="1400762"/>
    <lineage>
        <taxon>Eukaryota</taxon>
        <taxon>Fungi</taxon>
        <taxon>Dikarya</taxon>
        <taxon>Basidiomycota</taxon>
        <taxon>Agaricomycotina</taxon>
        <taxon>Agaricomycetes</taxon>
        <taxon>Agaricomycetidae</taxon>
        <taxon>Agaricales</taxon>
        <taxon>Agaricineae</taxon>
        <taxon>Agaricaceae</taxon>
        <taxon>Macrolepiota</taxon>
    </lineage>
</organism>
<feature type="transmembrane region" description="Helical" evidence="1">
    <location>
        <begin position="215"/>
        <end position="237"/>
    </location>
</feature>
<feature type="transmembrane region" description="Helical" evidence="1">
    <location>
        <begin position="181"/>
        <end position="203"/>
    </location>
</feature>
<keyword evidence="3" id="KW-1185">Reference proteome</keyword>
<sequence length="248" mass="28299">FLRTSYILLYQRKYQHHKKTTLALLIYLCITFSFLTTFTICNIFIKTRSFVDFRDYPGGPVAYMQAIHVSPPIATMTVTAFFVNYLTDILLLYRCFVVFRDKIWVVCLLFLPFLGITGLGFTFICTVSRSMKTLWNTVDIGLSYFIISSASNVIITALITTRLLLQRRRINAICPQSYGKVYLTASAVLIESCALNAIVYAFFTIPYGIGNSLSYLAVSMCTQVQFVASCLVIYRIAKKQAWSRRLTE</sequence>
<feature type="non-terminal residue" evidence="2">
    <location>
        <position position="248"/>
    </location>
</feature>
<gene>
    <name evidence="2" type="ORF">P691DRAFT_626364</name>
</gene>
<comment type="caution">
    <text evidence="2">The sequence shown here is derived from an EMBL/GenBank/DDBJ whole genome shotgun (WGS) entry which is preliminary data.</text>
</comment>
<feature type="transmembrane region" description="Helical" evidence="1">
    <location>
        <begin position="21"/>
        <end position="45"/>
    </location>
</feature>
<dbReference type="Proteomes" id="UP000807342">
    <property type="component" value="Unassembled WGS sequence"/>
</dbReference>
<evidence type="ECO:0000313" key="2">
    <source>
        <dbReference type="EMBL" id="KAF9445866.1"/>
    </source>
</evidence>
<dbReference type="AlphaFoldDB" id="A0A9P6BZ53"/>
<feature type="transmembrane region" description="Helical" evidence="1">
    <location>
        <begin position="144"/>
        <end position="165"/>
    </location>
</feature>